<dbReference type="GO" id="GO:0016757">
    <property type="term" value="F:glycosyltransferase activity"/>
    <property type="evidence" value="ECO:0007669"/>
    <property type="project" value="UniProtKB-KW"/>
</dbReference>
<evidence type="ECO:0000256" key="6">
    <source>
        <dbReference type="ARBA" id="ARBA00023136"/>
    </source>
</evidence>
<comment type="catalytic activity">
    <reaction evidence="7">
        <text>L-cysteinyl-[prolipoprotein] + a 1,2-diacyl-sn-glycero-3-phospho-(1'-sn-glycerol) = an S-1,2-diacyl-sn-glyceryl-L-cysteinyl-[prolipoprotein] + sn-glycerol 1-phosphate + H(+)</text>
        <dbReference type="Rhea" id="RHEA:56712"/>
        <dbReference type="Rhea" id="RHEA-COMP:14679"/>
        <dbReference type="Rhea" id="RHEA-COMP:14680"/>
        <dbReference type="ChEBI" id="CHEBI:15378"/>
        <dbReference type="ChEBI" id="CHEBI:29950"/>
        <dbReference type="ChEBI" id="CHEBI:57685"/>
        <dbReference type="ChEBI" id="CHEBI:64716"/>
        <dbReference type="ChEBI" id="CHEBI:140658"/>
        <dbReference type="EC" id="2.5.1.145"/>
    </reaction>
</comment>
<evidence type="ECO:0000256" key="3">
    <source>
        <dbReference type="ARBA" id="ARBA00022679"/>
    </source>
</evidence>
<evidence type="ECO:0000256" key="5">
    <source>
        <dbReference type="ARBA" id="ARBA00022989"/>
    </source>
</evidence>
<protein>
    <recommendedName>
        <fullName evidence="7">Phosphatidylglycerol--prolipoprotein diacylglyceryl transferase</fullName>
        <ecNumber evidence="7">2.5.1.145</ecNumber>
    </recommendedName>
</protein>
<dbReference type="NCBIfam" id="TIGR00544">
    <property type="entry name" value="lgt"/>
    <property type="match status" value="1"/>
</dbReference>
<dbReference type="Proteomes" id="UP000625574">
    <property type="component" value="Unassembled WGS sequence"/>
</dbReference>
<evidence type="ECO:0000256" key="7">
    <source>
        <dbReference type="HAMAP-Rule" id="MF_01147"/>
    </source>
</evidence>
<keyword evidence="3 7" id="KW-0808">Transferase</keyword>
<feature type="transmembrane region" description="Helical" evidence="7">
    <location>
        <begin position="195"/>
        <end position="212"/>
    </location>
</feature>
<evidence type="ECO:0000256" key="8">
    <source>
        <dbReference type="SAM" id="MobiDB-lite"/>
    </source>
</evidence>
<sequence length="334" mass="35948">MSTTLLATIPSPPQGVWYLGFLPIRAYALCIVAGIVAAIFVTRARYAARGGNPEIVMDAAVVSVILGIIGGRLYHVITDYDSYFCSDCDPLEVFMVTNGGLGIMGAVTLGALGVWIMMRRKGLPFAPLADAAAPGIILAQAVGRLGNWFNQELYGRPTDVPWGLEIYRRVDETGAVAPLTGRSTGEVLTVVHPTFLYELLWNLGVVVLLLWADRRFRMGHGRVFALYVAAYAAGRFWVELMRSDPANHILGFRVNTVTSTLLFIGGVLFLLLLRGRREDPEIVDPRGDGSRVAETDAGRVDSVTGIGGTGTDDRSGGSRVSGFMPEGDGPATTR</sequence>
<dbReference type="EMBL" id="JAEIOT010000007">
    <property type="protein sequence ID" value="MBI9000799.1"/>
    <property type="molecule type" value="Genomic_DNA"/>
</dbReference>
<evidence type="ECO:0000256" key="4">
    <source>
        <dbReference type="ARBA" id="ARBA00022692"/>
    </source>
</evidence>
<comment type="similarity">
    <text evidence="1 7">Belongs to the Lgt family.</text>
</comment>
<dbReference type="EC" id="2.5.1.145" evidence="7"/>
<gene>
    <name evidence="7" type="primary">lgt</name>
    <name evidence="9" type="ORF">JDV76_07445</name>
</gene>
<keyword evidence="9" id="KW-0328">Glycosyltransferase</keyword>
<dbReference type="PANTHER" id="PTHR30589:SF0">
    <property type="entry name" value="PHOSPHATIDYLGLYCEROL--PROLIPOPROTEIN DIACYLGLYCERYL TRANSFERASE"/>
    <property type="match status" value="1"/>
</dbReference>
<keyword evidence="6 7" id="KW-0472">Membrane</keyword>
<evidence type="ECO:0000256" key="1">
    <source>
        <dbReference type="ARBA" id="ARBA00007150"/>
    </source>
</evidence>
<evidence type="ECO:0000313" key="10">
    <source>
        <dbReference type="Proteomes" id="UP000625574"/>
    </source>
</evidence>
<dbReference type="PROSITE" id="PS01311">
    <property type="entry name" value="LGT"/>
    <property type="match status" value="1"/>
</dbReference>
<feature type="region of interest" description="Disordered" evidence="8">
    <location>
        <begin position="283"/>
        <end position="334"/>
    </location>
</feature>
<evidence type="ECO:0000256" key="2">
    <source>
        <dbReference type="ARBA" id="ARBA00022475"/>
    </source>
</evidence>
<accession>A0ABS0VWX2</accession>
<dbReference type="RefSeq" id="WP_198736215.1">
    <property type="nucleotide sequence ID" value="NZ_JAEIOT010000007.1"/>
</dbReference>
<feature type="compositionally biased region" description="Basic and acidic residues" evidence="8">
    <location>
        <begin position="283"/>
        <end position="299"/>
    </location>
</feature>
<dbReference type="InterPro" id="IPR001640">
    <property type="entry name" value="Lgt"/>
</dbReference>
<keyword evidence="5 7" id="KW-1133">Transmembrane helix</keyword>
<reference evidence="9 10" key="1">
    <citation type="submission" date="2020-12" db="EMBL/GenBank/DDBJ databases">
        <title>Genome public.</title>
        <authorList>
            <person name="Sun Q."/>
        </authorList>
    </citation>
    <scope>NUCLEOTIDE SEQUENCE [LARGE SCALE GENOMIC DNA]</scope>
    <source>
        <strain evidence="9 10">CCM 8864</strain>
    </source>
</reference>
<comment type="function">
    <text evidence="7">Catalyzes the transfer of the diacylglyceryl group from phosphatidylglycerol to the sulfhydryl group of the N-terminal cysteine of a prolipoprotein, the first step in the formation of mature lipoproteins.</text>
</comment>
<keyword evidence="2 7" id="KW-1003">Cell membrane</keyword>
<feature type="transmembrane region" description="Helical" evidence="7">
    <location>
        <begin position="24"/>
        <end position="43"/>
    </location>
</feature>
<dbReference type="HAMAP" id="MF_01147">
    <property type="entry name" value="Lgt"/>
    <property type="match status" value="1"/>
</dbReference>
<name>A0ABS0VWX2_9CORY</name>
<dbReference type="Pfam" id="PF01790">
    <property type="entry name" value="LGT"/>
    <property type="match status" value="1"/>
</dbReference>
<feature type="transmembrane region" description="Helical" evidence="7">
    <location>
        <begin position="94"/>
        <end position="118"/>
    </location>
</feature>
<comment type="subcellular location">
    <subcellularLocation>
        <location evidence="7">Cell membrane</location>
        <topology evidence="7">Multi-pass membrane protein</topology>
    </subcellularLocation>
</comment>
<feature type="transmembrane region" description="Helical" evidence="7">
    <location>
        <begin position="125"/>
        <end position="143"/>
    </location>
</feature>
<feature type="transmembrane region" description="Helical" evidence="7">
    <location>
        <begin position="55"/>
        <end position="74"/>
    </location>
</feature>
<dbReference type="PANTHER" id="PTHR30589">
    <property type="entry name" value="PROLIPOPROTEIN DIACYLGLYCERYL TRANSFERASE"/>
    <property type="match status" value="1"/>
</dbReference>
<comment type="pathway">
    <text evidence="7">Protein modification; lipoprotein biosynthesis (diacylglyceryl transfer).</text>
</comment>
<keyword evidence="10" id="KW-1185">Reference proteome</keyword>
<proteinExistence type="inferred from homology"/>
<feature type="binding site" evidence="7">
    <location>
        <position position="144"/>
    </location>
    <ligand>
        <name>a 1,2-diacyl-sn-glycero-3-phospho-(1'-sn-glycerol)</name>
        <dbReference type="ChEBI" id="CHEBI:64716"/>
    </ligand>
</feature>
<feature type="transmembrane region" description="Helical" evidence="7">
    <location>
        <begin position="250"/>
        <end position="273"/>
    </location>
</feature>
<evidence type="ECO:0000313" key="9">
    <source>
        <dbReference type="EMBL" id="MBI9000799.1"/>
    </source>
</evidence>
<organism evidence="9 10">
    <name type="scientific">Corynebacterium marambiense</name>
    <dbReference type="NCBI Taxonomy" id="2765364"/>
    <lineage>
        <taxon>Bacteria</taxon>
        <taxon>Bacillati</taxon>
        <taxon>Actinomycetota</taxon>
        <taxon>Actinomycetes</taxon>
        <taxon>Mycobacteriales</taxon>
        <taxon>Corynebacteriaceae</taxon>
        <taxon>Corynebacterium</taxon>
    </lineage>
</organism>
<feature type="transmembrane region" description="Helical" evidence="7">
    <location>
        <begin position="219"/>
        <end position="238"/>
    </location>
</feature>
<comment type="caution">
    <text evidence="9">The sequence shown here is derived from an EMBL/GenBank/DDBJ whole genome shotgun (WGS) entry which is preliminary data.</text>
</comment>
<keyword evidence="4 7" id="KW-0812">Transmembrane</keyword>